<dbReference type="RefSeq" id="WP_386052945.1">
    <property type="nucleotide sequence ID" value="NZ_JBHTKH010000007.1"/>
</dbReference>
<dbReference type="Proteomes" id="UP001597046">
    <property type="component" value="Unassembled WGS sequence"/>
</dbReference>
<organism evidence="1 2">
    <name type="scientific">Terrabacter terrigena</name>
    <dbReference type="NCBI Taxonomy" id="574718"/>
    <lineage>
        <taxon>Bacteria</taxon>
        <taxon>Bacillati</taxon>
        <taxon>Actinomycetota</taxon>
        <taxon>Actinomycetes</taxon>
        <taxon>Micrococcales</taxon>
        <taxon>Intrasporangiaceae</taxon>
        <taxon>Terrabacter</taxon>
    </lineage>
</organism>
<reference evidence="2" key="1">
    <citation type="journal article" date="2019" name="Int. J. Syst. Evol. Microbiol.">
        <title>The Global Catalogue of Microorganisms (GCM) 10K type strain sequencing project: providing services to taxonomists for standard genome sequencing and annotation.</title>
        <authorList>
            <consortium name="The Broad Institute Genomics Platform"/>
            <consortium name="The Broad Institute Genome Sequencing Center for Infectious Disease"/>
            <person name="Wu L."/>
            <person name="Ma J."/>
        </authorList>
    </citation>
    <scope>NUCLEOTIDE SEQUENCE [LARGE SCALE GENOMIC DNA]</scope>
    <source>
        <strain evidence="2">CCUG 57508</strain>
    </source>
</reference>
<name>A0ABW3MWX5_9MICO</name>
<protein>
    <submittedName>
        <fullName evidence="1">Uncharacterized protein</fullName>
    </submittedName>
</protein>
<gene>
    <name evidence="1" type="ORF">ACFQ2V_12050</name>
</gene>
<dbReference type="EMBL" id="JBHTKH010000007">
    <property type="protein sequence ID" value="MFD1055041.1"/>
    <property type="molecule type" value="Genomic_DNA"/>
</dbReference>
<accession>A0ABW3MWX5</accession>
<evidence type="ECO:0000313" key="2">
    <source>
        <dbReference type="Proteomes" id="UP001597046"/>
    </source>
</evidence>
<evidence type="ECO:0000313" key="1">
    <source>
        <dbReference type="EMBL" id="MFD1055041.1"/>
    </source>
</evidence>
<comment type="caution">
    <text evidence="1">The sequence shown here is derived from an EMBL/GenBank/DDBJ whole genome shotgun (WGS) entry which is preliminary data.</text>
</comment>
<sequence>MSTLFHEPTLFDSPQAAAIDDHTRSVLALMDIDPIHASDRLTVIRAVVETALAREDRLADPNEWRPKLLDGDGVSTVHPNTIGATVASLRAAGVLVWDELPERWVITTGSTSGNNGKPARVYRLAQLPDEAR</sequence>
<keyword evidence="2" id="KW-1185">Reference proteome</keyword>
<proteinExistence type="predicted"/>